<evidence type="ECO:0000259" key="3">
    <source>
        <dbReference type="Pfam" id="PF04253"/>
    </source>
</evidence>
<dbReference type="Gene3D" id="3.40.630.10">
    <property type="entry name" value="Zn peptidases"/>
    <property type="match status" value="1"/>
</dbReference>
<name>A0A421B0W6_9PSEU</name>
<dbReference type="Gene3D" id="3.50.30.30">
    <property type="match status" value="1"/>
</dbReference>
<dbReference type="RefSeq" id="WP_246010013.1">
    <property type="nucleotide sequence ID" value="NZ_RCDD01000003.1"/>
</dbReference>
<dbReference type="Proteomes" id="UP000282454">
    <property type="component" value="Unassembled WGS sequence"/>
</dbReference>
<dbReference type="Pfam" id="PF02225">
    <property type="entry name" value="PA"/>
    <property type="match status" value="1"/>
</dbReference>
<dbReference type="InterPro" id="IPR039373">
    <property type="entry name" value="Peptidase_M28B"/>
</dbReference>
<evidence type="ECO:0000313" key="5">
    <source>
        <dbReference type="EMBL" id="RLK57978.1"/>
    </source>
</evidence>
<feature type="domain" description="Transferrin receptor-like dimerisation" evidence="3">
    <location>
        <begin position="579"/>
        <end position="687"/>
    </location>
</feature>
<evidence type="ECO:0000313" key="6">
    <source>
        <dbReference type="Proteomes" id="UP000282454"/>
    </source>
</evidence>
<dbReference type="InterPro" id="IPR046450">
    <property type="entry name" value="PA_dom_sf"/>
</dbReference>
<dbReference type="Gene3D" id="1.20.930.40">
    <property type="entry name" value="Transferrin receptor-like, dimerisation domain"/>
    <property type="match status" value="1"/>
</dbReference>
<gene>
    <name evidence="5" type="ORF">CLV68_4069</name>
</gene>
<dbReference type="SUPFAM" id="SSF53187">
    <property type="entry name" value="Zn-dependent exopeptidases"/>
    <property type="match status" value="1"/>
</dbReference>
<protein>
    <submittedName>
        <fullName evidence="5">N-acetylated-alpha-linked acidic dipeptidase</fullName>
    </submittedName>
</protein>
<comment type="similarity">
    <text evidence="1">Belongs to the peptidase M28 family. M28B subfamily.</text>
</comment>
<dbReference type="InterPro" id="IPR003137">
    <property type="entry name" value="PA_domain"/>
</dbReference>
<evidence type="ECO:0000259" key="2">
    <source>
        <dbReference type="Pfam" id="PF02225"/>
    </source>
</evidence>
<dbReference type="InterPro" id="IPR036757">
    <property type="entry name" value="TFR-like_dimer_dom_sf"/>
</dbReference>
<feature type="domain" description="PA" evidence="2">
    <location>
        <begin position="156"/>
        <end position="244"/>
    </location>
</feature>
<dbReference type="Pfam" id="PF04253">
    <property type="entry name" value="TFR_dimer"/>
    <property type="match status" value="1"/>
</dbReference>
<dbReference type="AlphaFoldDB" id="A0A421B0W6"/>
<evidence type="ECO:0000259" key="4">
    <source>
        <dbReference type="Pfam" id="PF04389"/>
    </source>
</evidence>
<dbReference type="FunFam" id="3.40.630.10:FF:000101">
    <property type="entry name" value="N-acetylated alpha-linked acidic dipeptidase like 1"/>
    <property type="match status" value="1"/>
</dbReference>
<evidence type="ECO:0000256" key="1">
    <source>
        <dbReference type="ARBA" id="ARBA00005634"/>
    </source>
</evidence>
<dbReference type="FunFam" id="3.50.30.30:FF:000045">
    <property type="entry name" value="Predicted protein"/>
    <property type="match status" value="1"/>
</dbReference>
<organism evidence="5 6">
    <name type="scientific">Actinokineospora cianjurensis</name>
    <dbReference type="NCBI Taxonomy" id="585224"/>
    <lineage>
        <taxon>Bacteria</taxon>
        <taxon>Bacillati</taxon>
        <taxon>Actinomycetota</taxon>
        <taxon>Actinomycetes</taxon>
        <taxon>Pseudonocardiales</taxon>
        <taxon>Pseudonocardiaceae</taxon>
        <taxon>Actinokineospora</taxon>
    </lineage>
</organism>
<dbReference type="PANTHER" id="PTHR10404">
    <property type="entry name" value="N-ACETYLATED-ALPHA-LINKED ACIDIC DIPEPTIDASE"/>
    <property type="match status" value="1"/>
</dbReference>
<comment type="caution">
    <text evidence="5">The sequence shown here is derived from an EMBL/GenBank/DDBJ whole genome shotgun (WGS) entry which is preliminary data.</text>
</comment>
<keyword evidence="6" id="KW-1185">Reference proteome</keyword>
<proteinExistence type="inferred from homology"/>
<dbReference type="SUPFAM" id="SSF52025">
    <property type="entry name" value="PA domain"/>
    <property type="match status" value="1"/>
</dbReference>
<dbReference type="InterPro" id="IPR007365">
    <property type="entry name" value="TFR-like_dimer_dom"/>
</dbReference>
<dbReference type="InterPro" id="IPR007484">
    <property type="entry name" value="Peptidase_M28"/>
</dbReference>
<feature type="domain" description="Peptidase M28" evidence="4">
    <location>
        <begin position="336"/>
        <end position="518"/>
    </location>
</feature>
<reference evidence="5 6" key="1">
    <citation type="submission" date="2018-10" db="EMBL/GenBank/DDBJ databases">
        <title>Genomic Encyclopedia of Archaeal and Bacterial Type Strains, Phase II (KMG-II): from individual species to whole genera.</title>
        <authorList>
            <person name="Goeker M."/>
        </authorList>
    </citation>
    <scope>NUCLEOTIDE SEQUENCE [LARGE SCALE GENOMIC DNA]</scope>
    <source>
        <strain evidence="5 6">DSM 45657</strain>
    </source>
</reference>
<sequence length="691" mass="74961">MRSITQRSSKVVAGVVVVGVVSALTVVPAAAQDGSLLGFTAAHSAAQRRVEKDFLAAIDPAQALALNTTLSARPQLVGTEGNRDSGEYATRKLKGWGLPARHARYSVYTSVPKDIKVEITAPTRRVLSVKEKPYPGQEHLDEAVVGYNAYSPAGDVTGLVVYVNYGLPEDYQRLTELGVDVRGKIVLARYGGSFRGVKSKVAQERGAKGLIIYSDPKDDGFVRGPVYPDGPWRPADAIQRGSVQYIFQYPGDPLTPGEPSVPGTDRIDPEDADNLPRIPTTPISYGEAQHLLRALGGPAVPATWQGGLDFPYRVGPGPTEAHLDLDIDYRQVPVDNVITEIKGRTHPDEKVVIGAHRDAWVYGSTDNTSGWTSALQIAYGLSRLLKTGWRPERTIVIAGWDGEEYGLLGSTEWVEQLAPELRRGAVAYLNMDGTAGRSFGAAAVPALDDLITAVTQSVPDPAGGTVHDNWAAQGATTPGRLGSGSDYTAFLDRLGIASADIGFHSPNGNYHSTIDDPQFTHRFLDPGARYQSTAAKTTGLLGLRLAQADVIPFNYSDYARETLIYLEAAGKRGVDVRAATRAAQEWLRATERLESTRDRLMRERDLGGGDRLARLNRSLLAQERALTRTEGLPNRPWYRHQIYAPGTYTGYAVKVLPGVNEPLDQNDPATATRWLRTLTRSLETATRSAES</sequence>
<dbReference type="CDD" id="cd02121">
    <property type="entry name" value="PA_GCPII_like"/>
    <property type="match status" value="1"/>
</dbReference>
<dbReference type="EMBL" id="RCDD01000003">
    <property type="protein sequence ID" value="RLK57978.1"/>
    <property type="molecule type" value="Genomic_DNA"/>
</dbReference>
<dbReference type="PANTHER" id="PTHR10404:SF46">
    <property type="entry name" value="VACUOLAR PROTEIN SORTING-ASSOCIATED PROTEIN 70"/>
    <property type="match status" value="1"/>
</dbReference>
<accession>A0A421B0W6</accession>
<dbReference type="Pfam" id="PF04389">
    <property type="entry name" value="Peptidase_M28"/>
    <property type="match status" value="1"/>
</dbReference>
<dbReference type="SUPFAM" id="SSF47672">
    <property type="entry name" value="Transferrin receptor-like dimerisation domain"/>
    <property type="match status" value="1"/>
</dbReference>